<dbReference type="RefSeq" id="WP_346035188.1">
    <property type="nucleotide sequence ID" value="NZ_BAAALY010000002.1"/>
</dbReference>
<dbReference type="Gene3D" id="1.10.10.1150">
    <property type="entry name" value="Coenzyme PQQ synthesis protein D (PqqD)"/>
    <property type="match status" value="1"/>
</dbReference>
<accession>A0ABN2B466</accession>
<reference evidence="1 2" key="1">
    <citation type="journal article" date="2019" name="Int. J. Syst. Evol. Microbiol.">
        <title>The Global Catalogue of Microorganisms (GCM) 10K type strain sequencing project: providing services to taxonomists for standard genome sequencing and annotation.</title>
        <authorList>
            <consortium name="The Broad Institute Genomics Platform"/>
            <consortium name="The Broad Institute Genome Sequencing Center for Infectious Disease"/>
            <person name="Wu L."/>
            <person name="Ma J."/>
        </authorList>
    </citation>
    <scope>NUCLEOTIDE SEQUENCE [LARGE SCALE GENOMIC DNA]</scope>
    <source>
        <strain evidence="1 2">JCM 13319</strain>
    </source>
</reference>
<organism evidence="1 2">
    <name type="scientific">Brevibacterium picturae</name>
    <dbReference type="NCBI Taxonomy" id="260553"/>
    <lineage>
        <taxon>Bacteria</taxon>
        <taxon>Bacillati</taxon>
        <taxon>Actinomycetota</taxon>
        <taxon>Actinomycetes</taxon>
        <taxon>Micrococcales</taxon>
        <taxon>Brevibacteriaceae</taxon>
        <taxon>Brevibacterium</taxon>
    </lineage>
</organism>
<dbReference type="Proteomes" id="UP001501791">
    <property type="component" value="Unassembled WGS sequence"/>
</dbReference>
<dbReference type="Pfam" id="PF05402">
    <property type="entry name" value="PqqD"/>
    <property type="match status" value="1"/>
</dbReference>
<protein>
    <recommendedName>
        <fullName evidence="3">Coenzyme PQQ synthesis protein D (PqqD)</fullName>
    </recommendedName>
</protein>
<dbReference type="InterPro" id="IPR008792">
    <property type="entry name" value="PQQD"/>
</dbReference>
<dbReference type="EMBL" id="BAAALY010000002">
    <property type="protein sequence ID" value="GAA1532311.1"/>
    <property type="molecule type" value="Genomic_DNA"/>
</dbReference>
<keyword evidence="2" id="KW-1185">Reference proteome</keyword>
<gene>
    <name evidence="1" type="ORF">GCM10009691_05080</name>
</gene>
<evidence type="ECO:0000313" key="1">
    <source>
        <dbReference type="EMBL" id="GAA1532311.1"/>
    </source>
</evidence>
<proteinExistence type="predicted"/>
<comment type="caution">
    <text evidence="1">The sequence shown here is derived from an EMBL/GenBank/DDBJ whole genome shotgun (WGS) entry which is preliminary data.</text>
</comment>
<name>A0ABN2B466_9MICO</name>
<dbReference type="InterPro" id="IPR041881">
    <property type="entry name" value="PqqD_sf"/>
</dbReference>
<evidence type="ECO:0000313" key="2">
    <source>
        <dbReference type="Proteomes" id="UP001501791"/>
    </source>
</evidence>
<evidence type="ECO:0008006" key="3">
    <source>
        <dbReference type="Google" id="ProtNLM"/>
    </source>
</evidence>
<sequence>MTIQLKRGVVFSEADGQSVLTGAGRRAAYYRLNEVGTISLGLMLEGASADAAAEIVSERYSVGVDQVRADIGALVDDLRAADLIRAPKR</sequence>